<dbReference type="Proteomes" id="UP000499080">
    <property type="component" value="Unassembled WGS sequence"/>
</dbReference>
<keyword evidence="2" id="KW-1185">Reference proteome</keyword>
<organism evidence="1 2">
    <name type="scientific">Araneus ventricosus</name>
    <name type="common">Orbweaver spider</name>
    <name type="synonym">Epeira ventricosa</name>
    <dbReference type="NCBI Taxonomy" id="182803"/>
    <lineage>
        <taxon>Eukaryota</taxon>
        <taxon>Metazoa</taxon>
        <taxon>Ecdysozoa</taxon>
        <taxon>Arthropoda</taxon>
        <taxon>Chelicerata</taxon>
        <taxon>Arachnida</taxon>
        <taxon>Araneae</taxon>
        <taxon>Araneomorphae</taxon>
        <taxon>Entelegynae</taxon>
        <taxon>Araneoidea</taxon>
        <taxon>Araneidae</taxon>
        <taxon>Araneus</taxon>
    </lineage>
</organism>
<protein>
    <submittedName>
        <fullName evidence="1">Uncharacterized protein</fullName>
    </submittedName>
</protein>
<dbReference type="EMBL" id="BGPR01167694">
    <property type="protein sequence ID" value="GBM19412.1"/>
    <property type="molecule type" value="Genomic_DNA"/>
</dbReference>
<proteinExistence type="predicted"/>
<reference evidence="1 2" key="1">
    <citation type="journal article" date="2019" name="Sci. Rep.">
        <title>Orb-weaving spider Araneus ventricosus genome elucidates the spidroin gene catalogue.</title>
        <authorList>
            <person name="Kono N."/>
            <person name="Nakamura H."/>
            <person name="Ohtoshi R."/>
            <person name="Moran D.A.P."/>
            <person name="Shinohara A."/>
            <person name="Yoshida Y."/>
            <person name="Fujiwara M."/>
            <person name="Mori M."/>
            <person name="Tomita M."/>
            <person name="Arakawa K."/>
        </authorList>
    </citation>
    <scope>NUCLEOTIDE SEQUENCE [LARGE SCALE GENOMIC DNA]</scope>
</reference>
<accession>A0A4Y2DRF7</accession>
<gene>
    <name evidence="1" type="ORF">AVEN_191680_1</name>
</gene>
<evidence type="ECO:0000313" key="1">
    <source>
        <dbReference type="EMBL" id="GBM19412.1"/>
    </source>
</evidence>
<evidence type="ECO:0000313" key="2">
    <source>
        <dbReference type="Proteomes" id="UP000499080"/>
    </source>
</evidence>
<name>A0A4Y2DRF7_ARAVE</name>
<comment type="caution">
    <text evidence="1">The sequence shown here is derived from an EMBL/GenBank/DDBJ whole genome shotgun (WGS) entry which is preliminary data.</text>
</comment>
<dbReference type="AlphaFoldDB" id="A0A4Y2DRF7"/>
<sequence length="83" mass="9389">MNFYGNNASKKRCLMYRMTLDLEGELQLPFQKRPRYAYNTSCDVCPPPIAGIDLGPGVRSQGRSPLWSTPSSYKLLLTNTFVI</sequence>